<feature type="region of interest" description="Disordered" evidence="1">
    <location>
        <begin position="626"/>
        <end position="656"/>
    </location>
</feature>
<reference evidence="2" key="1">
    <citation type="journal article" date="2020" name="Fungal Divers.">
        <title>Resolving the Mortierellaceae phylogeny through synthesis of multi-gene phylogenetics and phylogenomics.</title>
        <authorList>
            <person name="Vandepol N."/>
            <person name="Liber J."/>
            <person name="Desiro A."/>
            <person name="Na H."/>
            <person name="Kennedy M."/>
            <person name="Barry K."/>
            <person name="Grigoriev I.V."/>
            <person name="Miller A.N."/>
            <person name="O'Donnell K."/>
            <person name="Stajich J.E."/>
            <person name="Bonito G."/>
        </authorList>
    </citation>
    <scope>NUCLEOTIDE SEQUENCE</scope>
    <source>
        <strain evidence="2">KOD1015</strain>
    </source>
</reference>
<evidence type="ECO:0000313" key="2">
    <source>
        <dbReference type="EMBL" id="KAF9580366.1"/>
    </source>
</evidence>
<feature type="compositionally biased region" description="Low complexity" evidence="1">
    <location>
        <begin position="499"/>
        <end position="517"/>
    </location>
</feature>
<sequence>MLCLPVNQQQQPLPTGSVSVPPMPFLASDAVYGHSHIHLHASPASLYSAAAPQQPHAQMLDSFSTPSSSTPSSLPAIRSWHQQGHAHTHPPQQPSSAASNPAASASTPKQSLILDPLTASKVHMVENLVDTAALIIESIWPSPAGAQYSSKAPVIPLHIFVKETLRRSRTTLSTLQLALYYIYKVRSQVLAAQEKIRQDQIQILHQHQQLQHQQHLLALKHAQHPLQPLSPDDSVEALSEEEFKQRDYFNSLAPKRNTLPLTPPGINNTPSASSLSPHSLSAQTAPSPILAKSEPVGCGRRMFLAALILASKFQQDRTYSNKAWSKISGLPVPEINQNEIAFLNLIDYQLFVSPVTFQKWVLILTERGSRRARPSLVRSNSLPCAGGNSCSSDQVSAKRLKRYSSEIMKDAACDAQRYRLSTWVMILTEKGSKLRDRSPPLPSLPVRANSAYFASPSSTSETASHPPLPVRRNSIQYCNYTLPSRMTCVTASSLEHEQPQPLAQPQPMQKHQQQQQQQSLVSAMHQLAAMQPPPHLPPFALLMNESLPQLQQLQPMATGPLSFDFGASSLPKLTAENIKASGLLQPENQPRQQQGMGAYLTHRWVQAQRREFLRVRMKALGFAVGDSPRTSMLSSPPSATSAEPYPAVQQQQPAQQETEKIFNNYRNNIITYSSNGSYSLNMRRPAPALPVIKVNTMTGAQTMAD</sequence>
<gene>
    <name evidence="2" type="ORF">BGW38_003021</name>
</gene>
<dbReference type="Pfam" id="PF08613">
    <property type="entry name" value="Cyclin"/>
    <property type="match status" value="1"/>
</dbReference>
<proteinExistence type="predicted"/>
<evidence type="ECO:0000313" key="3">
    <source>
        <dbReference type="Proteomes" id="UP000780801"/>
    </source>
</evidence>
<feature type="region of interest" description="Disordered" evidence="1">
    <location>
        <begin position="492"/>
        <end position="517"/>
    </location>
</feature>
<dbReference type="EMBL" id="JAABOA010002106">
    <property type="protein sequence ID" value="KAF9580366.1"/>
    <property type="molecule type" value="Genomic_DNA"/>
</dbReference>
<feature type="non-terminal residue" evidence="2">
    <location>
        <position position="1"/>
    </location>
</feature>
<organism evidence="2 3">
    <name type="scientific">Lunasporangiospora selenospora</name>
    <dbReference type="NCBI Taxonomy" id="979761"/>
    <lineage>
        <taxon>Eukaryota</taxon>
        <taxon>Fungi</taxon>
        <taxon>Fungi incertae sedis</taxon>
        <taxon>Mucoromycota</taxon>
        <taxon>Mortierellomycotina</taxon>
        <taxon>Mortierellomycetes</taxon>
        <taxon>Mortierellales</taxon>
        <taxon>Mortierellaceae</taxon>
        <taxon>Lunasporangiospora</taxon>
    </lineage>
</organism>
<feature type="region of interest" description="Disordered" evidence="1">
    <location>
        <begin position="254"/>
        <end position="286"/>
    </location>
</feature>
<dbReference type="Proteomes" id="UP000780801">
    <property type="component" value="Unassembled WGS sequence"/>
</dbReference>
<dbReference type="PANTHER" id="PTHR15615">
    <property type="match status" value="1"/>
</dbReference>
<feature type="compositionally biased region" description="Low complexity" evidence="1">
    <location>
        <begin position="642"/>
        <end position="656"/>
    </location>
</feature>
<dbReference type="PANTHER" id="PTHR15615:SF36">
    <property type="entry name" value="PHO85 CYCLIN-5"/>
    <property type="match status" value="1"/>
</dbReference>
<feature type="compositionally biased region" description="Low complexity" evidence="1">
    <location>
        <begin position="270"/>
        <end position="282"/>
    </location>
</feature>
<dbReference type="GO" id="GO:0019901">
    <property type="term" value="F:protein kinase binding"/>
    <property type="evidence" value="ECO:0007669"/>
    <property type="project" value="InterPro"/>
</dbReference>
<evidence type="ECO:0000256" key="1">
    <source>
        <dbReference type="SAM" id="MobiDB-lite"/>
    </source>
</evidence>
<feature type="region of interest" description="Disordered" evidence="1">
    <location>
        <begin position="81"/>
        <end position="108"/>
    </location>
</feature>
<dbReference type="AlphaFoldDB" id="A0A9P6FSE5"/>
<evidence type="ECO:0008006" key="4">
    <source>
        <dbReference type="Google" id="ProtNLM"/>
    </source>
</evidence>
<dbReference type="OrthoDB" id="286814at2759"/>
<protein>
    <recommendedName>
        <fullName evidence="4">Cyclin</fullName>
    </recommendedName>
</protein>
<dbReference type="GO" id="GO:0000307">
    <property type="term" value="C:cyclin-dependent protein kinase holoenzyme complex"/>
    <property type="evidence" value="ECO:0007669"/>
    <property type="project" value="TreeGrafter"/>
</dbReference>
<dbReference type="GO" id="GO:0005634">
    <property type="term" value="C:nucleus"/>
    <property type="evidence" value="ECO:0007669"/>
    <property type="project" value="TreeGrafter"/>
</dbReference>
<feature type="compositionally biased region" description="Low complexity" evidence="1">
    <location>
        <begin position="94"/>
        <end position="108"/>
    </location>
</feature>
<feature type="compositionally biased region" description="Polar residues" evidence="1">
    <location>
        <begin position="628"/>
        <end position="641"/>
    </location>
</feature>
<dbReference type="InterPro" id="IPR013922">
    <property type="entry name" value="Cyclin_PHO80-like"/>
</dbReference>
<keyword evidence="3" id="KW-1185">Reference proteome</keyword>
<dbReference type="CDD" id="cd20557">
    <property type="entry name" value="CYCLIN_ScPCL1-like"/>
    <property type="match status" value="1"/>
</dbReference>
<accession>A0A9P6FSE5</accession>
<dbReference type="GO" id="GO:0016538">
    <property type="term" value="F:cyclin-dependent protein serine/threonine kinase regulator activity"/>
    <property type="evidence" value="ECO:0007669"/>
    <property type="project" value="TreeGrafter"/>
</dbReference>
<dbReference type="Gene3D" id="1.10.472.10">
    <property type="entry name" value="Cyclin-like"/>
    <property type="match status" value="1"/>
</dbReference>
<name>A0A9P6FSE5_9FUNG</name>
<comment type="caution">
    <text evidence="2">The sequence shown here is derived from an EMBL/GenBank/DDBJ whole genome shotgun (WGS) entry which is preliminary data.</text>
</comment>